<evidence type="ECO:0000256" key="3">
    <source>
        <dbReference type="ARBA" id="ARBA00022989"/>
    </source>
</evidence>
<keyword evidence="2 5" id="KW-0812">Transmembrane</keyword>
<keyword evidence="8" id="KW-1185">Reference proteome</keyword>
<evidence type="ECO:0000259" key="6">
    <source>
        <dbReference type="PROSITE" id="PS50262"/>
    </source>
</evidence>
<dbReference type="GO" id="GO:0016020">
    <property type="term" value="C:membrane"/>
    <property type="evidence" value="ECO:0007669"/>
    <property type="project" value="UniProtKB-SubCell"/>
</dbReference>
<feature type="domain" description="G-protein coupled receptors family 1 profile" evidence="6">
    <location>
        <begin position="50"/>
        <end position="333"/>
    </location>
</feature>
<feature type="transmembrane region" description="Helical" evidence="5">
    <location>
        <begin position="35"/>
        <end position="56"/>
    </location>
</feature>
<reference evidence="7 8" key="1">
    <citation type="journal article" date="2021" name="Elife">
        <title>Chloroplast acquisition without the gene transfer in kleptoplastic sea slugs, Plakobranchus ocellatus.</title>
        <authorList>
            <person name="Maeda T."/>
            <person name="Takahashi S."/>
            <person name="Yoshida T."/>
            <person name="Shimamura S."/>
            <person name="Takaki Y."/>
            <person name="Nagai Y."/>
            <person name="Toyoda A."/>
            <person name="Suzuki Y."/>
            <person name="Arimoto A."/>
            <person name="Ishii H."/>
            <person name="Satoh N."/>
            <person name="Nishiyama T."/>
            <person name="Hasebe M."/>
            <person name="Maruyama T."/>
            <person name="Minagawa J."/>
            <person name="Obokata J."/>
            <person name="Shigenobu S."/>
        </authorList>
    </citation>
    <scope>NUCLEOTIDE SEQUENCE [LARGE SCALE GENOMIC DNA]</scope>
</reference>
<dbReference type="PRINTS" id="PR00237">
    <property type="entry name" value="GPCRRHODOPSN"/>
</dbReference>
<dbReference type="PANTHER" id="PTHR46641:SF2">
    <property type="entry name" value="FMRFAMIDE RECEPTOR"/>
    <property type="match status" value="1"/>
</dbReference>
<dbReference type="InterPro" id="IPR017452">
    <property type="entry name" value="GPCR_Rhodpsn_7TM"/>
</dbReference>
<feature type="transmembrane region" description="Helical" evidence="5">
    <location>
        <begin position="208"/>
        <end position="233"/>
    </location>
</feature>
<keyword evidence="3 5" id="KW-1133">Transmembrane helix</keyword>
<evidence type="ECO:0000256" key="4">
    <source>
        <dbReference type="ARBA" id="ARBA00023136"/>
    </source>
</evidence>
<dbReference type="Proteomes" id="UP000762676">
    <property type="component" value="Unassembled WGS sequence"/>
</dbReference>
<dbReference type="InterPro" id="IPR052954">
    <property type="entry name" value="GPCR-Ligand_Int"/>
</dbReference>
<evidence type="ECO:0000256" key="5">
    <source>
        <dbReference type="SAM" id="Phobius"/>
    </source>
</evidence>
<feature type="transmembrane region" description="Helical" evidence="5">
    <location>
        <begin position="68"/>
        <end position="93"/>
    </location>
</feature>
<keyword evidence="4 5" id="KW-0472">Membrane</keyword>
<name>A0AAV4HXB0_9GAST</name>
<protein>
    <submittedName>
        <fullName evidence="7">Chemosensory receptor A</fullName>
    </submittedName>
</protein>
<dbReference type="SUPFAM" id="SSF81321">
    <property type="entry name" value="Family A G protein-coupled receptor-like"/>
    <property type="match status" value="1"/>
</dbReference>
<dbReference type="InterPro" id="IPR000276">
    <property type="entry name" value="GPCR_Rhodpsn"/>
</dbReference>
<gene>
    <name evidence="7" type="ORF">ElyMa_001127800</name>
</gene>
<feature type="transmembrane region" description="Helical" evidence="5">
    <location>
        <begin position="273"/>
        <end position="298"/>
    </location>
</feature>
<accession>A0AAV4HXB0</accession>
<sequence>MDQGMNGRHSETNGTILGRNWPQSLESVYFSIGPLFSWTLIATGTVGTTGNILTLLVYSRLGFSSTIYISYTALAVSDLFCVLSSMVFGLRYMRSPLPNLSAQVSDEVLRLVGVYPHFAFSRTTGLLTAWISLERCLCVIFPTRVKLMISRTVTKLTIIAIFLIGCFPLVFLYGVYRIERQFDPNSNATSFTFLRHGGPLQEKLESTALFLFSVVYPTLSCVSVTVCTVALIIKLRHSTRWRKLNATAANAQQGKSSSQNAQTSTRETRVTRVVIIVAGVFLICSLPTAAHLLAVATIDGYSNTGYLRYLRWINGMVTVLFAQVNSSLNIVIFATSGQRFRAVLFQILTGCVYTRSSHGKDQHL</sequence>
<feature type="transmembrane region" description="Helical" evidence="5">
    <location>
        <begin position="153"/>
        <end position="176"/>
    </location>
</feature>
<dbReference type="AlphaFoldDB" id="A0AAV4HXB0"/>
<dbReference type="GO" id="GO:0004930">
    <property type="term" value="F:G protein-coupled receptor activity"/>
    <property type="evidence" value="ECO:0007669"/>
    <property type="project" value="InterPro"/>
</dbReference>
<evidence type="ECO:0000313" key="8">
    <source>
        <dbReference type="Proteomes" id="UP000762676"/>
    </source>
</evidence>
<dbReference type="Gene3D" id="1.20.1070.10">
    <property type="entry name" value="Rhodopsin 7-helix transmembrane proteins"/>
    <property type="match status" value="1"/>
</dbReference>
<keyword evidence="7" id="KW-0675">Receptor</keyword>
<proteinExistence type="predicted"/>
<comment type="caution">
    <text evidence="7">The sequence shown here is derived from an EMBL/GenBank/DDBJ whole genome shotgun (WGS) entry which is preliminary data.</text>
</comment>
<feature type="transmembrane region" description="Helical" evidence="5">
    <location>
        <begin position="310"/>
        <end position="334"/>
    </location>
</feature>
<comment type="subcellular location">
    <subcellularLocation>
        <location evidence="1">Membrane</location>
    </subcellularLocation>
</comment>
<dbReference type="PANTHER" id="PTHR46641">
    <property type="entry name" value="FMRFAMIDE RECEPTOR-RELATED"/>
    <property type="match status" value="1"/>
</dbReference>
<evidence type="ECO:0000256" key="1">
    <source>
        <dbReference type="ARBA" id="ARBA00004370"/>
    </source>
</evidence>
<dbReference type="EMBL" id="BMAT01002240">
    <property type="protein sequence ID" value="GFS02599.1"/>
    <property type="molecule type" value="Genomic_DNA"/>
</dbReference>
<evidence type="ECO:0000313" key="7">
    <source>
        <dbReference type="EMBL" id="GFS02599.1"/>
    </source>
</evidence>
<evidence type="ECO:0000256" key="2">
    <source>
        <dbReference type="ARBA" id="ARBA00022692"/>
    </source>
</evidence>
<dbReference type="Pfam" id="PF00001">
    <property type="entry name" value="7tm_1"/>
    <property type="match status" value="1"/>
</dbReference>
<dbReference type="PROSITE" id="PS50262">
    <property type="entry name" value="G_PROTEIN_RECEP_F1_2"/>
    <property type="match status" value="1"/>
</dbReference>
<organism evidence="7 8">
    <name type="scientific">Elysia marginata</name>
    <dbReference type="NCBI Taxonomy" id="1093978"/>
    <lineage>
        <taxon>Eukaryota</taxon>
        <taxon>Metazoa</taxon>
        <taxon>Spiralia</taxon>
        <taxon>Lophotrochozoa</taxon>
        <taxon>Mollusca</taxon>
        <taxon>Gastropoda</taxon>
        <taxon>Heterobranchia</taxon>
        <taxon>Euthyneura</taxon>
        <taxon>Panpulmonata</taxon>
        <taxon>Sacoglossa</taxon>
        <taxon>Placobranchoidea</taxon>
        <taxon>Plakobranchidae</taxon>
        <taxon>Elysia</taxon>
    </lineage>
</organism>